<comment type="caution">
    <text evidence="2">The sequence shown here is derived from an EMBL/GenBank/DDBJ whole genome shotgun (WGS) entry which is preliminary data.</text>
</comment>
<feature type="region of interest" description="Disordered" evidence="1">
    <location>
        <begin position="663"/>
        <end position="756"/>
    </location>
</feature>
<keyword evidence="3" id="KW-1185">Reference proteome</keyword>
<name>A0ABP0VCD9_9BRYO</name>
<evidence type="ECO:0000256" key="1">
    <source>
        <dbReference type="SAM" id="MobiDB-lite"/>
    </source>
</evidence>
<gene>
    <name evidence="2" type="ORF">CSSPJE1EN1_LOCUS27486</name>
</gene>
<sequence length="756" mass="85969">MLLRGTLDVFCSPVRLHHAQPVLVHIPIPVADKHILVEVIRILHRYRWLQLVTSSGPGWWIYTSETESISLTSSTYNEGKRVDGPASIDIANSSFAWNSNLTPIHFIELVAHLSALCEPYVHCLKMPSTAFGLIQLKLNHDMWYRMYACYVEDGMQMFWVEGLTELIHFAETITQRQTQAFFIAGNEHKSDSVSAVVWEWDISNLGHPRNKTFSVLIQRAILHMCELIALGRDDMWWTMRTTDDIEDARNTLCSVKCPSIAKLSALFNVHVDGGRGGSIMDQGSTIPKTQILSFCCRGDSEWKSVVQFLKRFWWNITRHQPLLYAQKVKQEERIQMFRPVSTIGTTIPALPVFDMLSALLSIPGQFFPSPHSDRRGQKTSFRDKRATQKLDSVVAQTRTPLNKWSNDALGAVLYRNIRERLDPVLLSKQCDLSKHSISWSSLFQSVVQLRHLTTEEEWKSFLASIAHPFVFRVVLLLQTIHELSSIYDRWWPDMQDWVIRCAFRHMVLQYQQEMKVSGSIHLPTYMNWYPTSQAFNMDVFEWTQSILVPFGALSDVDRRARRTASSKEDGGSPNMWVDYRETIVNTCMRILASHPVYFQQRVCVVVSKDMMWTKEESMVEFTSTEDVKETLHTLTRFDLVMVSLEYLSQVVTPHNTVFNYASTDGGVADDDGVDSRSDTAHSNVQASKKPRGIRKAKAATTNTAPSSDGPAAVSVNSPSSEKKVSAASKPKSNQPPVSTTTVESVDPNGYFRIKMN</sequence>
<dbReference type="EMBL" id="CAXAQS010000553">
    <property type="protein sequence ID" value="CAK9252108.1"/>
    <property type="molecule type" value="Genomic_DNA"/>
</dbReference>
<feature type="compositionally biased region" description="Basic residues" evidence="1">
    <location>
        <begin position="688"/>
        <end position="697"/>
    </location>
</feature>
<feature type="compositionally biased region" description="Polar residues" evidence="1">
    <location>
        <begin position="730"/>
        <end position="743"/>
    </location>
</feature>
<organism evidence="2 3">
    <name type="scientific">Sphagnum jensenii</name>
    <dbReference type="NCBI Taxonomy" id="128206"/>
    <lineage>
        <taxon>Eukaryota</taxon>
        <taxon>Viridiplantae</taxon>
        <taxon>Streptophyta</taxon>
        <taxon>Embryophyta</taxon>
        <taxon>Bryophyta</taxon>
        <taxon>Sphagnophytina</taxon>
        <taxon>Sphagnopsida</taxon>
        <taxon>Sphagnales</taxon>
        <taxon>Sphagnaceae</taxon>
        <taxon>Sphagnum</taxon>
    </lineage>
</organism>
<accession>A0ABP0VCD9</accession>
<reference evidence="2" key="1">
    <citation type="submission" date="2024-02" db="EMBL/GenBank/DDBJ databases">
        <authorList>
            <consortium name="ELIXIR-Norway"/>
            <consortium name="Elixir Norway"/>
        </authorList>
    </citation>
    <scope>NUCLEOTIDE SEQUENCE</scope>
</reference>
<proteinExistence type="predicted"/>
<evidence type="ECO:0000313" key="2">
    <source>
        <dbReference type="EMBL" id="CAK9252108.1"/>
    </source>
</evidence>
<dbReference type="Proteomes" id="UP001497444">
    <property type="component" value="Unassembled WGS sequence"/>
</dbReference>
<protein>
    <submittedName>
        <fullName evidence="2">Uncharacterized protein</fullName>
    </submittedName>
</protein>
<evidence type="ECO:0000313" key="3">
    <source>
        <dbReference type="Proteomes" id="UP001497444"/>
    </source>
</evidence>